<dbReference type="GO" id="GO:0009675">
    <property type="term" value="F:high-affinity sulfate:proton symporter activity"/>
    <property type="evidence" value="ECO:0007669"/>
    <property type="project" value="TreeGrafter"/>
</dbReference>
<comment type="function">
    <text evidence="11">High affinity, high specificity proton-dependent sulfate transporter, which mediates sulfate uptake. Provides the sulfur source for the cysteine synthesis pathway.</text>
</comment>
<keyword evidence="6 11" id="KW-0812">Transmembrane</keyword>
<keyword evidence="4 11" id="KW-0997">Cell inner membrane</keyword>
<evidence type="ECO:0000256" key="3">
    <source>
        <dbReference type="ARBA" id="ARBA00022475"/>
    </source>
</evidence>
<evidence type="ECO:0000256" key="11">
    <source>
        <dbReference type="HAMAP-Rule" id="MF_00468"/>
    </source>
</evidence>
<keyword evidence="10 11" id="KW-0198">Cysteine biosynthesis</keyword>
<feature type="transmembrane region" description="Helical" evidence="11">
    <location>
        <begin position="212"/>
        <end position="245"/>
    </location>
</feature>
<dbReference type="AlphaFoldDB" id="A0AAC8UC35"/>
<feature type="transmembrane region" description="Helical" evidence="11">
    <location>
        <begin position="147"/>
        <end position="166"/>
    </location>
</feature>
<evidence type="ECO:0000256" key="9">
    <source>
        <dbReference type="ARBA" id="ARBA00023136"/>
    </source>
</evidence>
<dbReference type="RefSeq" id="WP_010944777.1">
    <property type="nucleotide sequence ID" value="NZ_CP011218.1"/>
</dbReference>
<evidence type="ECO:0000256" key="6">
    <source>
        <dbReference type="ARBA" id="ARBA00022692"/>
    </source>
</evidence>
<keyword evidence="9 11" id="KW-0472">Membrane</keyword>
<keyword evidence="5 11" id="KW-0028">Amino-acid biosynthesis</keyword>
<dbReference type="Proteomes" id="UP000060132">
    <property type="component" value="Chromosome"/>
</dbReference>
<dbReference type="EMBL" id="CP011219">
    <property type="protein sequence ID" value="AKO32224.1"/>
    <property type="molecule type" value="Genomic_DNA"/>
</dbReference>
<dbReference type="InterPro" id="IPR050480">
    <property type="entry name" value="CysZ-like"/>
</dbReference>
<dbReference type="InterPro" id="IPR059112">
    <property type="entry name" value="CysZ/EI24"/>
</dbReference>
<dbReference type="HAMAP" id="MF_00468">
    <property type="entry name" value="CysZ"/>
    <property type="match status" value="1"/>
</dbReference>
<keyword evidence="8 11" id="KW-0764">Sulfate transport</keyword>
<organism evidence="12 13">
    <name type="scientific">Haemophilus ducreyi</name>
    <dbReference type="NCBI Taxonomy" id="730"/>
    <lineage>
        <taxon>Bacteria</taxon>
        <taxon>Pseudomonadati</taxon>
        <taxon>Pseudomonadota</taxon>
        <taxon>Gammaproteobacteria</taxon>
        <taxon>Pasteurellales</taxon>
        <taxon>Pasteurellaceae</taxon>
        <taxon>Haemophilus</taxon>
    </lineage>
</organism>
<evidence type="ECO:0000256" key="2">
    <source>
        <dbReference type="ARBA" id="ARBA00022448"/>
    </source>
</evidence>
<evidence type="ECO:0000256" key="4">
    <source>
        <dbReference type="ARBA" id="ARBA00022519"/>
    </source>
</evidence>
<feature type="transmembrane region" description="Helical" evidence="11">
    <location>
        <begin position="74"/>
        <end position="95"/>
    </location>
</feature>
<evidence type="ECO:0000256" key="7">
    <source>
        <dbReference type="ARBA" id="ARBA00022989"/>
    </source>
</evidence>
<dbReference type="Pfam" id="PF07264">
    <property type="entry name" value="EI24"/>
    <property type="match status" value="1"/>
</dbReference>
<proteinExistence type="inferred from homology"/>
<keyword evidence="3 11" id="KW-1003">Cell membrane</keyword>
<dbReference type="InterPro" id="IPR022985">
    <property type="entry name" value="Sulfate_CysZ"/>
</dbReference>
<reference evidence="12 13" key="1">
    <citation type="journal article" date="2015" name="PLoS Negl. Trop. Dis.">
        <title>Haemophilus ducreyi Cutaneous Ulcer Strains Are Nearly Identical to Class I Genital Ulcer Strains.</title>
        <authorList>
            <person name="Gangaiah D."/>
            <person name="Webb K.M."/>
            <person name="Humphreys T.L."/>
            <person name="Fortney K.R."/>
            <person name="Toh E."/>
            <person name="Tai A."/>
            <person name="Katz S.S."/>
            <person name="Pillay A."/>
            <person name="Chen C.Y."/>
            <person name="Roberts S.A."/>
            <person name="Munson R.S.Jr."/>
            <person name="Spinola S.M."/>
        </authorList>
    </citation>
    <scope>NUCLEOTIDE SEQUENCE [LARGE SCALE GENOMIC DNA]</scope>
    <source>
        <strain evidence="13">CLU2</strain>
    </source>
</reference>
<accession>A0AAC8UC35</accession>
<name>A0AAC8UC35_HAEDC</name>
<evidence type="ECO:0000313" key="12">
    <source>
        <dbReference type="EMBL" id="AKO32224.1"/>
    </source>
</evidence>
<gene>
    <name evidence="11" type="primary">cysZ</name>
    <name evidence="12" type="ORF">RZ57_03280</name>
</gene>
<dbReference type="PANTHER" id="PTHR37468:SF1">
    <property type="entry name" value="SULFATE TRANSPORTER CYSZ"/>
    <property type="match status" value="1"/>
</dbReference>
<keyword evidence="2 11" id="KW-0813">Transport</keyword>
<comment type="subcellular location">
    <subcellularLocation>
        <location evidence="11">Cell inner membrane</location>
        <topology evidence="11">Multi-pass membrane protein</topology>
    </subcellularLocation>
    <subcellularLocation>
        <location evidence="1">Membrane</location>
        <topology evidence="1">Multi-pass membrane protein</topology>
    </subcellularLocation>
</comment>
<evidence type="ECO:0000256" key="1">
    <source>
        <dbReference type="ARBA" id="ARBA00004141"/>
    </source>
</evidence>
<dbReference type="GO" id="GO:0019344">
    <property type="term" value="P:cysteine biosynthetic process"/>
    <property type="evidence" value="ECO:0007669"/>
    <property type="project" value="UniProtKB-UniRule"/>
</dbReference>
<evidence type="ECO:0000256" key="8">
    <source>
        <dbReference type="ARBA" id="ARBA00023032"/>
    </source>
</evidence>
<comment type="similarity">
    <text evidence="11">Belongs to the CysZ family.</text>
</comment>
<evidence type="ECO:0000313" key="13">
    <source>
        <dbReference type="Proteomes" id="UP000060132"/>
    </source>
</evidence>
<feature type="transmembrane region" description="Helical" evidence="11">
    <location>
        <begin position="31"/>
        <end position="54"/>
    </location>
</feature>
<keyword evidence="7 11" id="KW-1133">Transmembrane helix</keyword>
<dbReference type="PANTHER" id="PTHR37468">
    <property type="entry name" value="SULFATE TRANSPORTER CYSZ"/>
    <property type="match status" value="1"/>
</dbReference>
<sequence>MSIEFYKSHNQLGLGFHYFIYGWKLILQRQLLPFVIIPVAINSVLMIALFWFFLNNIVAWTDQLVSFMPSWLGWLTFVLVPMAVLSLLMVFYFTFTTITNFISAPFNAFLAEKVELQLTGEALSEMSAMALLKDVPRMLKREWQKMMYSLPRLLALFLLSFVPVLGQTIVPVLAFLFGIWMLAIQYCDYPFDNHKISFKRMRNALAQHKMINFTFGGLVSLFIALPILNLVVMPVAVCGATALWVEQYRQLFLGKRRSEFANADYTCQPLTTAKLEQKTAKVNGDKSDKTLLNEQ</sequence>
<dbReference type="GO" id="GO:0000103">
    <property type="term" value="P:sulfate assimilation"/>
    <property type="evidence" value="ECO:0007669"/>
    <property type="project" value="InterPro"/>
</dbReference>
<dbReference type="OMA" id="PFADDWS"/>
<evidence type="ECO:0000256" key="10">
    <source>
        <dbReference type="ARBA" id="ARBA00023192"/>
    </source>
</evidence>
<protein>
    <recommendedName>
        <fullName evidence="11">Sulfate transporter CysZ</fullName>
    </recommendedName>
</protein>
<dbReference type="NCBIfam" id="NF003433">
    <property type="entry name" value="PRK04949.1"/>
    <property type="match status" value="1"/>
</dbReference>
<dbReference type="GO" id="GO:0005886">
    <property type="term" value="C:plasma membrane"/>
    <property type="evidence" value="ECO:0007669"/>
    <property type="project" value="UniProtKB-SubCell"/>
</dbReference>
<evidence type="ECO:0000256" key="5">
    <source>
        <dbReference type="ARBA" id="ARBA00022605"/>
    </source>
</evidence>